<dbReference type="InterPro" id="IPR008775">
    <property type="entry name" value="Phytyl_CoA_dOase-like"/>
</dbReference>
<evidence type="ECO:0000313" key="3">
    <source>
        <dbReference type="EMBL" id="SVC00041.1"/>
    </source>
</evidence>
<sequence length="273" mass="31473">MINATLNRNLLEDFKQNGFLVLDEFIDLQYLDKLRERIEPLFQGEFETGIEPDEWNWKYGRDPNDVTRQICNAWKSDNLIKKIVCNSIIGECVSKLMGWKGARLLQDNVLWKPPLGKSLLFHQDAAYDDWILPQTMATCWMSLDDTSKDNGTLEFVAGSHKWDLCPPSGTFHAPEDYKKELKMYAKRNNKVLDIVEVKVPAGGVSFHHGLTWHGSGINHSPYDRRALVAHCVPHDAKFHPTNCGGTGRIYRKYKMNDTDELNESFFPILWKDK</sequence>
<reference evidence="3" key="1">
    <citation type="submission" date="2018-05" db="EMBL/GenBank/DDBJ databases">
        <authorList>
            <person name="Lanie J.A."/>
            <person name="Ng W.-L."/>
            <person name="Kazmierczak K.M."/>
            <person name="Andrzejewski T.M."/>
            <person name="Davidsen T.M."/>
            <person name="Wayne K.J."/>
            <person name="Tettelin H."/>
            <person name="Glass J.I."/>
            <person name="Rusch D."/>
            <person name="Podicherti R."/>
            <person name="Tsui H.-C.T."/>
            <person name="Winkler M.E."/>
        </authorList>
    </citation>
    <scope>NUCLEOTIDE SEQUENCE</scope>
</reference>
<dbReference type="Pfam" id="PF05721">
    <property type="entry name" value="PhyH"/>
    <property type="match status" value="1"/>
</dbReference>
<evidence type="ECO:0008006" key="4">
    <source>
        <dbReference type="Google" id="ProtNLM"/>
    </source>
</evidence>
<evidence type="ECO:0000256" key="2">
    <source>
        <dbReference type="ARBA" id="ARBA00023004"/>
    </source>
</evidence>
<keyword evidence="1" id="KW-0479">Metal-binding</keyword>
<dbReference type="AlphaFoldDB" id="A0A382IMX5"/>
<organism evidence="3">
    <name type="scientific">marine metagenome</name>
    <dbReference type="NCBI Taxonomy" id="408172"/>
    <lineage>
        <taxon>unclassified sequences</taxon>
        <taxon>metagenomes</taxon>
        <taxon>ecological metagenomes</taxon>
    </lineage>
</organism>
<proteinExistence type="predicted"/>
<keyword evidence="2" id="KW-0408">Iron</keyword>
<dbReference type="PANTHER" id="PTHR20883:SF15">
    <property type="entry name" value="PHYTANOYL-COA DIOXYGENASE DOMAIN-CONTAINING PROTEIN 1"/>
    <property type="match status" value="1"/>
</dbReference>
<dbReference type="EMBL" id="UINC01067908">
    <property type="protein sequence ID" value="SVC00041.1"/>
    <property type="molecule type" value="Genomic_DNA"/>
</dbReference>
<dbReference type="GO" id="GO:0046872">
    <property type="term" value="F:metal ion binding"/>
    <property type="evidence" value="ECO:0007669"/>
    <property type="project" value="UniProtKB-KW"/>
</dbReference>
<protein>
    <recommendedName>
        <fullName evidence="4">Phytanoyl-CoA dioxygenase</fullName>
    </recommendedName>
</protein>
<accession>A0A382IMX5</accession>
<dbReference type="PANTHER" id="PTHR20883">
    <property type="entry name" value="PHYTANOYL-COA DIOXYGENASE DOMAIN CONTAINING 1"/>
    <property type="match status" value="1"/>
</dbReference>
<name>A0A382IMX5_9ZZZZ</name>
<evidence type="ECO:0000256" key="1">
    <source>
        <dbReference type="ARBA" id="ARBA00022723"/>
    </source>
</evidence>
<dbReference type="SUPFAM" id="SSF51197">
    <property type="entry name" value="Clavaminate synthase-like"/>
    <property type="match status" value="1"/>
</dbReference>
<gene>
    <name evidence="3" type="ORF">METZ01_LOCUS252895</name>
</gene>
<dbReference type="Gene3D" id="2.60.120.620">
    <property type="entry name" value="q2cbj1_9rhob like domain"/>
    <property type="match status" value="1"/>
</dbReference>